<keyword evidence="3" id="KW-1185">Reference proteome</keyword>
<feature type="region of interest" description="Disordered" evidence="1">
    <location>
        <begin position="342"/>
        <end position="589"/>
    </location>
</feature>
<evidence type="ECO:0008006" key="4">
    <source>
        <dbReference type="Google" id="ProtNLM"/>
    </source>
</evidence>
<feature type="compositionally biased region" description="Basic and acidic residues" evidence="1">
    <location>
        <begin position="147"/>
        <end position="176"/>
    </location>
</feature>
<evidence type="ECO:0000256" key="1">
    <source>
        <dbReference type="SAM" id="MobiDB-lite"/>
    </source>
</evidence>
<dbReference type="RefSeq" id="XP_004335286.1">
    <property type="nucleotide sequence ID" value="XM_004335238.1"/>
</dbReference>
<feature type="compositionally biased region" description="Basic and acidic residues" evidence="1">
    <location>
        <begin position="418"/>
        <end position="427"/>
    </location>
</feature>
<feature type="compositionally biased region" description="Low complexity" evidence="1">
    <location>
        <begin position="535"/>
        <end position="565"/>
    </location>
</feature>
<evidence type="ECO:0000313" key="3">
    <source>
        <dbReference type="Proteomes" id="UP000011083"/>
    </source>
</evidence>
<feature type="compositionally biased region" description="Low complexity" evidence="1">
    <location>
        <begin position="610"/>
        <end position="620"/>
    </location>
</feature>
<evidence type="ECO:0000313" key="2">
    <source>
        <dbReference type="EMBL" id="ELR13273.1"/>
    </source>
</evidence>
<feature type="compositionally biased region" description="Basic and acidic residues" evidence="1">
    <location>
        <begin position="621"/>
        <end position="631"/>
    </location>
</feature>
<proteinExistence type="predicted"/>
<dbReference type="EMBL" id="KB008095">
    <property type="protein sequence ID" value="ELR13273.1"/>
    <property type="molecule type" value="Genomic_DNA"/>
</dbReference>
<dbReference type="Proteomes" id="UP000011083">
    <property type="component" value="Unassembled WGS sequence"/>
</dbReference>
<organism evidence="2 3">
    <name type="scientific">Acanthamoeba castellanii (strain ATCC 30010 / Neff)</name>
    <dbReference type="NCBI Taxonomy" id="1257118"/>
    <lineage>
        <taxon>Eukaryota</taxon>
        <taxon>Amoebozoa</taxon>
        <taxon>Discosea</taxon>
        <taxon>Longamoebia</taxon>
        <taxon>Centramoebida</taxon>
        <taxon>Acanthamoebidae</taxon>
        <taxon>Acanthamoeba</taxon>
    </lineage>
</organism>
<reference evidence="2 3" key="1">
    <citation type="journal article" date="2013" name="Genome Biol.">
        <title>Genome of Acanthamoeba castellanii highlights extensive lateral gene transfer and early evolution of tyrosine kinase signaling.</title>
        <authorList>
            <person name="Clarke M."/>
            <person name="Lohan A.J."/>
            <person name="Liu B."/>
            <person name="Lagkouvardos I."/>
            <person name="Roy S."/>
            <person name="Zafar N."/>
            <person name="Bertelli C."/>
            <person name="Schilde C."/>
            <person name="Kianianmomeni A."/>
            <person name="Burglin T.R."/>
            <person name="Frech C."/>
            <person name="Turcotte B."/>
            <person name="Kopec K.O."/>
            <person name="Synnott J.M."/>
            <person name="Choo C."/>
            <person name="Paponov I."/>
            <person name="Finkler A."/>
            <person name="Soon Heng Tan C."/>
            <person name="Hutchins A.P."/>
            <person name="Weinmeier T."/>
            <person name="Rattei T."/>
            <person name="Chu J.S."/>
            <person name="Gimenez G."/>
            <person name="Irimia M."/>
            <person name="Rigden D.J."/>
            <person name="Fitzpatrick D.A."/>
            <person name="Lorenzo-Morales J."/>
            <person name="Bateman A."/>
            <person name="Chiu C.H."/>
            <person name="Tang P."/>
            <person name="Hegemann P."/>
            <person name="Fromm H."/>
            <person name="Raoult D."/>
            <person name="Greub G."/>
            <person name="Miranda-Saavedra D."/>
            <person name="Chen N."/>
            <person name="Nash P."/>
            <person name="Ginger M.L."/>
            <person name="Horn M."/>
            <person name="Schaap P."/>
            <person name="Caler L."/>
            <person name="Loftus B."/>
        </authorList>
    </citation>
    <scope>NUCLEOTIDE SEQUENCE [LARGE SCALE GENOMIC DNA]</scope>
    <source>
        <strain evidence="2 3">Neff</strain>
    </source>
</reference>
<feature type="compositionally biased region" description="Acidic residues" evidence="1">
    <location>
        <begin position="367"/>
        <end position="408"/>
    </location>
</feature>
<sequence>MEDALLLAHMRCDANCSAANSVAHAINRFWSGLGLDARRTLTSEKKHVVLQSLRKKHLHTRNCPCCQHSKVFFDGGARTYERFCTAWENQPDDAGLIDIHSPAILGVDENTEADKSKLNKKKKGAKSESKPRPRGAKRTFLDELEERENRIREAEEREREREREIEAERNRNKPEEREEDVVYVDVPTIFGDALSVKAGVISLKSSEIARDDLWTFLLERYISKKTLCSENDCQAKNKQHYKKCEICSSYHVFELFLFHTFFDNVKRAQVDEIRRQHAEACAKLLLEEEHNKKANKKTTSKSKKRKERRSRKEACDCKCHDGGQAAPTASPVIDHLAQAVEADGSGESGNEVSEDEVRTDEGQNSDGDLDTFVSEEEEEEEEDEEEVEAGDVSTEEEEEQAQESEEEPEVRVEPQQQIRHEVDDGRGWTKQTNRKKPKKAAKPEVAVLPAKTCPPGLSLAVPTRSIPTPNRVTTPPSTAPALLTNSAPSLKRHTPFAEIAKEKHRKQGDGNHLCLNQLHDHNHSKHALPNKPLDAQPKQSASPLAAPASATPAAAAPALPKKPQTSASTAKPAPIVPGPPPPHFPYWSRHHHNVIPKNWVWKAKKEEQSAAEAKAQAQAKGLEEERKRQERQEKIRSAAAVLKEAIREAGDASDVSFMKETLKELNDQANAKFCCDCAFDKPEDADKQRQQTDSGPACSVPDCRDVDCCYSHFDGPSLFSIDPVMFPFSHNYTSSLVSSPSSWPSSPTLDYSYQFSSYAAGEPCADSLHHGHHQPWLLHSYT</sequence>
<feature type="region of interest" description="Disordered" evidence="1">
    <location>
        <begin position="606"/>
        <end position="631"/>
    </location>
</feature>
<protein>
    <recommendedName>
        <fullName evidence="4">Stress response protein NST1</fullName>
    </recommendedName>
</protein>
<name>L8GKL4_ACACF</name>
<accession>L8GKL4</accession>
<dbReference type="AlphaFoldDB" id="L8GKL4"/>
<feature type="compositionally biased region" description="Low complexity" evidence="1">
    <location>
        <begin position="473"/>
        <end position="484"/>
    </location>
</feature>
<feature type="region of interest" description="Disordered" evidence="1">
    <location>
        <begin position="108"/>
        <end position="178"/>
    </location>
</feature>
<dbReference type="KEGG" id="acan:ACA1_148020"/>
<gene>
    <name evidence="2" type="ORF">ACA1_148020</name>
</gene>
<feature type="compositionally biased region" description="Pro residues" evidence="1">
    <location>
        <begin position="574"/>
        <end position="584"/>
    </location>
</feature>
<dbReference type="VEuPathDB" id="AmoebaDB:ACA1_148020"/>
<dbReference type="GeneID" id="14913809"/>